<organism evidence="1 2">
    <name type="scientific">Vibrio chemaguriensis</name>
    <dbReference type="NCBI Taxonomy" id="2527672"/>
    <lineage>
        <taxon>Bacteria</taxon>
        <taxon>Pseudomonadati</taxon>
        <taxon>Pseudomonadota</taxon>
        <taxon>Gammaproteobacteria</taxon>
        <taxon>Vibrionales</taxon>
        <taxon>Vibrionaceae</taxon>
        <taxon>Vibrio</taxon>
    </lineage>
</organism>
<evidence type="ECO:0000313" key="2">
    <source>
        <dbReference type="Proteomes" id="UP000778757"/>
    </source>
</evidence>
<dbReference type="Proteomes" id="UP000778757">
    <property type="component" value="Unassembled WGS sequence"/>
</dbReference>
<sequence>MDKIKSLERDEKKYRGIAGGTIPRVSMTPSLAAGVTCCHATSGIHLRGCPLDGVTIREVTYFSYKNNAMLI</sequence>
<dbReference type="EMBL" id="SHOE01000012">
    <property type="protein sequence ID" value="NKJ68788.1"/>
    <property type="molecule type" value="Genomic_DNA"/>
</dbReference>
<gene>
    <name evidence="1" type="ORF">EX191_13520</name>
</gene>
<name>A0ABX1HXL7_9VIBR</name>
<proteinExistence type="predicted"/>
<reference evidence="1 2" key="1">
    <citation type="journal article" date="2019" name="Curr. Microbiol.">
        <title>Vibrio chemaguriensis sp. nov., from Sundarbans, Bay of Bengal.</title>
        <authorList>
            <person name="Ghosh A."/>
            <person name="Bhadury P."/>
        </authorList>
    </citation>
    <scope>NUCLEOTIDE SEQUENCE [LARGE SCALE GENOMIC DNA]</scope>
    <source>
        <strain evidence="1 2">Iso1</strain>
    </source>
</reference>
<evidence type="ECO:0000313" key="1">
    <source>
        <dbReference type="EMBL" id="NKJ68788.1"/>
    </source>
</evidence>
<protein>
    <submittedName>
        <fullName evidence="1">Uncharacterized protein</fullName>
    </submittedName>
</protein>
<keyword evidence="2" id="KW-1185">Reference proteome</keyword>
<comment type="caution">
    <text evidence="1">The sequence shown here is derived from an EMBL/GenBank/DDBJ whole genome shotgun (WGS) entry which is preliminary data.</text>
</comment>
<accession>A0ABX1HXL7</accession>